<organism evidence="1 2">
    <name type="scientific">Panicum hallii var. hallii</name>
    <dbReference type="NCBI Taxonomy" id="1504633"/>
    <lineage>
        <taxon>Eukaryota</taxon>
        <taxon>Viridiplantae</taxon>
        <taxon>Streptophyta</taxon>
        <taxon>Embryophyta</taxon>
        <taxon>Tracheophyta</taxon>
        <taxon>Spermatophyta</taxon>
        <taxon>Magnoliopsida</taxon>
        <taxon>Liliopsida</taxon>
        <taxon>Poales</taxon>
        <taxon>Poaceae</taxon>
        <taxon>PACMAD clade</taxon>
        <taxon>Panicoideae</taxon>
        <taxon>Panicodae</taxon>
        <taxon>Paniceae</taxon>
        <taxon>Panicinae</taxon>
        <taxon>Panicum</taxon>
        <taxon>Panicum sect. Panicum</taxon>
    </lineage>
</organism>
<evidence type="ECO:0000313" key="2">
    <source>
        <dbReference type="Proteomes" id="UP000244336"/>
    </source>
</evidence>
<gene>
    <name evidence="1" type="ORF">GQ55_7G336000</name>
</gene>
<dbReference type="EMBL" id="CM009755">
    <property type="protein sequence ID" value="PUZ49570.1"/>
    <property type="molecule type" value="Genomic_DNA"/>
</dbReference>
<dbReference type="Gramene" id="PUZ49570">
    <property type="protein sequence ID" value="PUZ49570"/>
    <property type="gene ID" value="GQ55_7G336000"/>
</dbReference>
<dbReference type="AlphaFoldDB" id="A0A2T7D1Y9"/>
<name>A0A2T7D1Y9_9POAL</name>
<sequence length="78" mass="9323">MIAVHHLILYDAFDCMLFRESDGKFQYGMYSKEADNLHSVVSYLYWEKYDVAALVGHNKYGFNHRLIYYNPGIHYLCY</sequence>
<proteinExistence type="predicted"/>
<dbReference type="Proteomes" id="UP000244336">
    <property type="component" value="Chromosome 7"/>
</dbReference>
<dbReference type="OrthoDB" id="9988524at2759"/>
<evidence type="ECO:0000313" key="1">
    <source>
        <dbReference type="EMBL" id="PUZ49570.1"/>
    </source>
</evidence>
<keyword evidence="2" id="KW-1185">Reference proteome</keyword>
<dbReference type="STRING" id="1504633.A0A2T7D1Y9"/>
<protein>
    <submittedName>
        <fullName evidence="1">Uncharacterized protein</fullName>
    </submittedName>
</protein>
<reference evidence="1 2" key="1">
    <citation type="submission" date="2018-04" db="EMBL/GenBank/DDBJ databases">
        <title>WGS assembly of Panicum hallii var. hallii HAL2.</title>
        <authorList>
            <person name="Lovell J."/>
            <person name="Jenkins J."/>
            <person name="Lowry D."/>
            <person name="Mamidi S."/>
            <person name="Sreedasyam A."/>
            <person name="Weng X."/>
            <person name="Barry K."/>
            <person name="Bonette J."/>
            <person name="Campitelli B."/>
            <person name="Daum C."/>
            <person name="Gordon S."/>
            <person name="Gould B."/>
            <person name="Lipzen A."/>
            <person name="MacQueen A."/>
            <person name="Palacio-Mejia J."/>
            <person name="Plott C."/>
            <person name="Shakirov E."/>
            <person name="Shu S."/>
            <person name="Yoshinaga Y."/>
            <person name="Zane M."/>
            <person name="Rokhsar D."/>
            <person name="Grimwood J."/>
            <person name="Schmutz J."/>
            <person name="Juenger T."/>
        </authorList>
    </citation>
    <scope>NUCLEOTIDE SEQUENCE [LARGE SCALE GENOMIC DNA]</scope>
    <source>
        <strain evidence="2">cv. HAL2</strain>
    </source>
</reference>
<accession>A0A2T7D1Y9</accession>